<dbReference type="EMBL" id="CYSB01000025">
    <property type="protein sequence ID" value="CUH66058.1"/>
    <property type="molecule type" value="Genomic_DNA"/>
</dbReference>
<evidence type="ECO:0000256" key="11">
    <source>
        <dbReference type="HAMAP-Rule" id="MF_01235"/>
    </source>
</evidence>
<dbReference type="HAMAP" id="MF_01235">
    <property type="entry name" value="ManNAc6P_epimer"/>
    <property type="match status" value="1"/>
</dbReference>
<evidence type="ECO:0000256" key="6">
    <source>
        <dbReference type="ARBA" id="ARBA00050815"/>
    </source>
</evidence>
<dbReference type="OrthoDB" id="9810372at2"/>
<gene>
    <name evidence="11 13" type="primary">nanE</name>
    <name evidence="12" type="ORF">TL5118_01586</name>
    <name evidence="13" type="ORF">TL5120_02294</name>
</gene>
<comment type="similarity">
    <text evidence="9">In the N-terminal section; belongs to the NanE family.</text>
</comment>
<keyword evidence="4 11" id="KW-0413">Isomerase</keyword>
<keyword evidence="5 11" id="KW-0119">Carbohydrate metabolism</keyword>
<dbReference type="InterPro" id="IPR007260">
    <property type="entry name" value="NanE"/>
</dbReference>
<dbReference type="Proteomes" id="UP000051086">
    <property type="component" value="Unassembled WGS sequence"/>
</dbReference>
<dbReference type="InterPro" id="IPR013785">
    <property type="entry name" value="Aldolase_TIM"/>
</dbReference>
<dbReference type="CDD" id="cd04729">
    <property type="entry name" value="NanE"/>
    <property type="match status" value="1"/>
</dbReference>
<reference evidence="12 14" key="1">
    <citation type="submission" date="2015-09" db="EMBL/GenBank/DDBJ databases">
        <authorList>
            <person name="Rodrigo-Torres L."/>
            <person name="Arahal D.R."/>
        </authorList>
    </citation>
    <scope>NUCLEOTIDE SEQUENCE [LARGE SCALE GENOMIC DNA]</scope>
    <source>
        <strain evidence="12 14">CECT 5118</strain>
    </source>
</reference>
<dbReference type="EMBL" id="CYSC01000032">
    <property type="protein sequence ID" value="CUH72493.1"/>
    <property type="molecule type" value="Genomic_DNA"/>
</dbReference>
<evidence type="ECO:0000313" key="15">
    <source>
        <dbReference type="Proteomes" id="UP000051887"/>
    </source>
</evidence>
<dbReference type="UniPathway" id="UPA00629">
    <property type="reaction ID" value="UER00682"/>
</dbReference>
<dbReference type="Proteomes" id="UP000051887">
    <property type="component" value="Unassembled WGS sequence"/>
</dbReference>
<name>A0A0N7LVE3_9RHOB</name>
<dbReference type="PANTHER" id="PTHR36204">
    <property type="entry name" value="N-ACETYLMANNOSAMINE-6-PHOSPHATE 2-EPIMERASE-RELATED"/>
    <property type="match status" value="1"/>
</dbReference>
<evidence type="ECO:0000256" key="10">
    <source>
        <dbReference type="ARBA" id="ARBA00061385"/>
    </source>
</evidence>
<comment type="similarity">
    <text evidence="10">In the C-terminal section; belongs to the ROK (NagC/XylR) family. NanK subfamily.</text>
</comment>
<evidence type="ECO:0000256" key="4">
    <source>
        <dbReference type="ARBA" id="ARBA00023235"/>
    </source>
</evidence>
<dbReference type="RefSeq" id="WP_058243688.1">
    <property type="nucleotide sequence ID" value="NZ_CYSB01000025.1"/>
</dbReference>
<accession>A0A0N7LVE3</accession>
<dbReference type="FunFam" id="3.20.20.70:FF:000035">
    <property type="entry name" value="Putative N-acetylmannosamine-6-phosphate 2-epimerase"/>
    <property type="match status" value="1"/>
</dbReference>
<evidence type="ECO:0000256" key="3">
    <source>
        <dbReference type="ARBA" id="ARBA00005081"/>
    </source>
</evidence>
<dbReference type="EC" id="5.1.3.9" evidence="11"/>
<dbReference type="GO" id="GO:0005829">
    <property type="term" value="C:cytosol"/>
    <property type="evidence" value="ECO:0007669"/>
    <property type="project" value="TreeGrafter"/>
</dbReference>
<protein>
    <recommendedName>
        <fullName evidence="11">Putative N-acetylmannosamine-6-phosphate 2-epimerase</fullName>
        <ecNumber evidence="11">5.1.3.9</ecNumber>
    </recommendedName>
    <alternativeName>
        <fullName evidence="11">ManNAc-6-P epimerase</fullName>
    </alternativeName>
</protein>
<comment type="similarity">
    <text evidence="11">Belongs to the NanE family.</text>
</comment>
<dbReference type="NCBIfam" id="NF002231">
    <property type="entry name" value="PRK01130.1"/>
    <property type="match status" value="1"/>
</dbReference>
<evidence type="ECO:0000256" key="1">
    <source>
        <dbReference type="ARBA" id="ARBA00000056"/>
    </source>
</evidence>
<evidence type="ECO:0000256" key="8">
    <source>
        <dbReference type="ARBA" id="ARBA00060606"/>
    </source>
</evidence>
<comment type="pathway">
    <text evidence="8">Amino-sugar metabolism; N-acetylneuraminate degradation; D-fructose 6-phosphate from N-acetylneuraminate: step 2/5.</text>
</comment>
<dbReference type="Pfam" id="PF04131">
    <property type="entry name" value="NanE"/>
    <property type="match status" value="1"/>
</dbReference>
<comment type="function">
    <text evidence="2 11">Converts N-acetylmannosamine-6-phosphate (ManNAc-6-P) to N-acetylglucosamine-6-phosphate (GlcNAc-6-P).</text>
</comment>
<comment type="catalytic activity">
    <reaction evidence="1 11">
        <text>an N-acyl-D-glucosamine 6-phosphate = an N-acyl-D-mannosamine 6-phosphate</text>
        <dbReference type="Rhea" id="RHEA:23932"/>
        <dbReference type="ChEBI" id="CHEBI:57599"/>
        <dbReference type="ChEBI" id="CHEBI:57666"/>
        <dbReference type="EC" id="5.1.3.9"/>
    </reaction>
</comment>
<dbReference type="GO" id="GO:0019262">
    <property type="term" value="P:N-acetylneuraminate catabolic process"/>
    <property type="evidence" value="ECO:0007669"/>
    <property type="project" value="UniProtKB-UniRule"/>
</dbReference>
<evidence type="ECO:0000256" key="2">
    <source>
        <dbReference type="ARBA" id="ARBA00002147"/>
    </source>
</evidence>
<comment type="pathway">
    <text evidence="3 11">Amino-sugar metabolism; N-acetylneuraminate degradation; D-fructose 6-phosphate from N-acetylneuraminate: step 3/5.</text>
</comment>
<dbReference type="InterPro" id="IPR011060">
    <property type="entry name" value="RibuloseP-bd_barrel"/>
</dbReference>
<dbReference type="SUPFAM" id="SSF51366">
    <property type="entry name" value="Ribulose-phoshate binding barrel"/>
    <property type="match status" value="1"/>
</dbReference>
<evidence type="ECO:0000313" key="13">
    <source>
        <dbReference type="EMBL" id="CUH72493.1"/>
    </source>
</evidence>
<comment type="catalytic activity">
    <reaction evidence="6">
        <text>an N-acyl-D-mannosamine + ATP = an N-acyl-D-mannosamine 6-phosphate + ADP + H(+)</text>
        <dbReference type="Rhea" id="RHEA:23832"/>
        <dbReference type="ChEBI" id="CHEBI:15378"/>
        <dbReference type="ChEBI" id="CHEBI:16062"/>
        <dbReference type="ChEBI" id="CHEBI:30616"/>
        <dbReference type="ChEBI" id="CHEBI:57666"/>
        <dbReference type="ChEBI" id="CHEBI:456216"/>
        <dbReference type="EC" id="2.7.1.60"/>
    </reaction>
</comment>
<dbReference type="GO" id="GO:0047465">
    <property type="term" value="F:N-acylglucosamine-6-phosphate 2-epimerase activity"/>
    <property type="evidence" value="ECO:0007669"/>
    <property type="project" value="UniProtKB-EC"/>
</dbReference>
<evidence type="ECO:0000256" key="9">
    <source>
        <dbReference type="ARBA" id="ARBA00061354"/>
    </source>
</evidence>
<dbReference type="Gene3D" id="3.20.20.70">
    <property type="entry name" value="Aldolase class I"/>
    <property type="match status" value="1"/>
</dbReference>
<proteinExistence type="inferred from homology"/>
<dbReference type="AlphaFoldDB" id="A0A0N7LVE3"/>
<keyword evidence="14" id="KW-1185">Reference proteome</keyword>
<sequence>MTVLTQLRQGLVASCQPVDDGPMDDPRITAAMALAAEAGGANGLRIEGLDNLAATRPMTKLPIIGIVKRDLDDSEVRITPFLEDVAGLADLGADIIAYDATQRPRPVPTADIVAAIKAAGKLAMADAATLADGVQALAEGTDILGTTLSGYAYEIAPAGAGPDYSLIRAYKDLGVFVMAEGRLNTPARAEEAMRQGADCVTVGSAITRVEHITGWFAAAVARGADD</sequence>
<dbReference type="GO" id="GO:0009384">
    <property type="term" value="F:N-acylmannosamine kinase activity"/>
    <property type="evidence" value="ECO:0007669"/>
    <property type="project" value="UniProtKB-EC"/>
</dbReference>
<evidence type="ECO:0000313" key="14">
    <source>
        <dbReference type="Proteomes" id="UP000051086"/>
    </source>
</evidence>
<evidence type="ECO:0000256" key="7">
    <source>
        <dbReference type="ARBA" id="ARBA00053450"/>
    </source>
</evidence>
<dbReference type="PANTHER" id="PTHR36204:SF1">
    <property type="entry name" value="N-ACETYLMANNOSAMINE-6-PHOSPHATE 2-EPIMERASE-RELATED"/>
    <property type="match status" value="1"/>
</dbReference>
<evidence type="ECO:0000256" key="5">
    <source>
        <dbReference type="ARBA" id="ARBA00023277"/>
    </source>
</evidence>
<dbReference type="GO" id="GO:0006053">
    <property type="term" value="P:N-acetylmannosamine catabolic process"/>
    <property type="evidence" value="ECO:0007669"/>
    <property type="project" value="TreeGrafter"/>
</dbReference>
<evidence type="ECO:0000313" key="12">
    <source>
        <dbReference type="EMBL" id="CUH66058.1"/>
    </source>
</evidence>
<comment type="function">
    <text evidence="7">Catalyzes the phosphorylation of N-acetylmannosamine (ManNAc) to ManNAc-6-P.</text>
</comment>
<organism evidence="13 15">
    <name type="scientific">Thalassovita autumnalis</name>
    <dbReference type="NCBI Taxonomy" id="2072972"/>
    <lineage>
        <taxon>Bacteria</taxon>
        <taxon>Pseudomonadati</taxon>
        <taxon>Pseudomonadota</taxon>
        <taxon>Alphaproteobacteria</taxon>
        <taxon>Rhodobacterales</taxon>
        <taxon>Roseobacteraceae</taxon>
        <taxon>Thalassovita</taxon>
    </lineage>
</organism>
<reference evidence="13 15" key="2">
    <citation type="submission" date="2015-09" db="EMBL/GenBank/DDBJ databases">
        <authorList>
            <consortium name="Swine Surveillance"/>
        </authorList>
    </citation>
    <scope>NUCLEOTIDE SEQUENCE [LARGE SCALE GENOMIC DNA]</scope>
    <source>
        <strain evidence="13 15">5120</strain>
    </source>
</reference>